<evidence type="ECO:0000256" key="1">
    <source>
        <dbReference type="SAM" id="Phobius"/>
    </source>
</evidence>
<dbReference type="RefSeq" id="WP_233733674.1">
    <property type="nucleotide sequence ID" value="NZ_JAJVCN010000004.1"/>
</dbReference>
<feature type="transmembrane region" description="Helical" evidence="1">
    <location>
        <begin position="21"/>
        <end position="39"/>
    </location>
</feature>
<feature type="transmembrane region" description="Helical" evidence="1">
    <location>
        <begin position="45"/>
        <end position="62"/>
    </location>
</feature>
<keyword evidence="1" id="KW-1133">Transmembrane helix</keyword>
<protein>
    <submittedName>
        <fullName evidence="2">Uncharacterized protein</fullName>
    </submittedName>
</protein>
<accession>A0ABS8ZU54</accession>
<dbReference type="Proteomes" id="UP001521150">
    <property type="component" value="Unassembled WGS sequence"/>
</dbReference>
<keyword evidence="3" id="KW-1185">Reference proteome</keyword>
<proteinExistence type="predicted"/>
<reference evidence="2 3" key="1">
    <citation type="submission" date="2021-12" db="EMBL/GenBank/DDBJ databases">
        <title>Genome sequence of Kibdelosporangium philippinense ATCC 49844.</title>
        <authorList>
            <person name="Fedorov E.A."/>
            <person name="Omeragic M."/>
            <person name="Shalygina K.F."/>
            <person name="Maclea K.S."/>
        </authorList>
    </citation>
    <scope>NUCLEOTIDE SEQUENCE [LARGE SCALE GENOMIC DNA]</scope>
    <source>
        <strain evidence="2 3">ATCC 49844</strain>
    </source>
</reference>
<evidence type="ECO:0000313" key="3">
    <source>
        <dbReference type="Proteomes" id="UP001521150"/>
    </source>
</evidence>
<keyword evidence="1" id="KW-0812">Transmembrane</keyword>
<dbReference type="EMBL" id="JAJVCN010000004">
    <property type="protein sequence ID" value="MCE7011269.1"/>
    <property type="molecule type" value="Genomic_DNA"/>
</dbReference>
<name>A0ABS8ZU54_9PSEU</name>
<sequence length="67" mass="7172">MSRGSRCSCSTLGSGQTLSTTAWLMVWLGFVLSLVAVVFDDLGNVLALLQATVTLLVATVESRRGRR</sequence>
<gene>
    <name evidence="2" type="ORF">LWC34_51950</name>
</gene>
<comment type="caution">
    <text evidence="2">The sequence shown here is derived from an EMBL/GenBank/DDBJ whole genome shotgun (WGS) entry which is preliminary data.</text>
</comment>
<keyword evidence="1" id="KW-0472">Membrane</keyword>
<evidence type="ECO:0000313" key="2">
    <source>
        <dbReference type="EMBL" id="MCE7011269.1"/>
    </source>
</evidence>
<organism evidence="2 3">
    <name type="scientific">Kibdelosporangium philippinense</name>
    <dbReference type="NCBI Taxonomy" id="211113"/>
    <lineage>
        <taxon>Bacteria</taxon>
        <taxon>Bacillati</taxon>
        <taxon>Actinomycetota</taxon>
        <taxon>Actinomycetes</taxon>
        <taxon>Pseudonocardiales</taxon>
        <taxon>Pseudonocardiaceae</taxon>
        <taxon>Kibdelosporangium</taxon>
    </lineage>
</organism>